<keyword evidence="6 8" id="KW-0456">Lyase</keyword>
<dbReference type="InterPro" id="IPR018204">
    <property type="entry name" value="Trp_synthase_alpha_AS"/>
</dbReference>
<feature type="active site" description="Proton acceptor" evidence="8">
    <location>
        <position position="66"/>
    </location>
</feature>
<dbReference type="SUPFAM" id="SSF51366">
    <property type="entry name" value="Ribulose-phoshate binding barrel"/>
    <property type="match status" value="1"/>
</dbReference>
<dbReference type="Proteomes" id="UP001054846">
    <property type="component" value="Chromosome"/>
</dbReference>
<dbReference type="HAMAP" id="MF_00131">
    <property type="entry name" value="Trp_synth_alpha"/>
    <property type="match status" value="1"/>
</dbReference>
<proteinExistence type="inferred from homology"/>
<comment type="subunit">
    <text evidence="2 8">Tetramer of two alpha and two beta chains.</text>
</comment>
<name>A0ABY3PJA0_9CYAN</name>
<keyword evidence="11" id="KW-1185">Reference proteome</keyword>
<dbReference type="InterPro" id="IPR002028">
    <property type="entry name" value="Trp_synthase_suA"/>
</dbReference>
<evidence type="ECO:0000256" key="7">
    <source>
        <dbReference type="ARBA" id="ARBA00049047"/>
    </source>
</evidence>
<organism evidence="10 11">
    <name type="scientific">Gloeobacter morelensis MG652769</name>
    <dbReference type="NCBI Taxonomy" id="2781736"/>
    <lineage>
        <taxon>Bacteria</taxon>
        <taxon>Bacillati</taxon>
        <taxon>Cyanobacteriota</taxon>
        <taxon>Cyanophyceae</taxon>
        <taxon>Gloeobacterales</taxon>
        <taxon>Gloeobacteraceae</taxon>
        <taxon>Gloeobacter</taxon>
        <taxon>Gloeobacter morelensis</taxon>
    </lineage>
</organism>
<evidence type="ECO:0000256" key="8">
    <source>
        <dbReference type="HAMAP-Rule" id="MF_00131"/>
    </source>
</evidence>
<dbReference type="EMBL" id="CP063845">
    <property type="protein sequence ID" value="UFP93689.1"/>
    <property type="molecule type" value="Genomic_DNA"/>
</dbReference>
<keyword evidence="4 8" id="KW-0822">Tryptophan biosynthesis</keyword>
<dbReference type="Pfam" id="PF00290">
    <property type="entry name" value="Trp_syntA"/>
    <property type="match status" value="1"/>
</dbReference>
<evidence type="ECO:0000256" key="1">
    <source>
        <dbReference type="ARBA" id="ARBA00004733"/>
    </source>
</evidence>
<dbReference type="Gene3D" id="3.20.20.70">
    <property type="entry name" value="Aldolase class I"/>
    <property type="match status" value="1"/>
</dbReference>
<dbReference type="InterPro" id="IPR013785">
    <property type="entry name" value="Aldolase_TIM"/>
</dbReference>
<dbReference type="PANTHER" id="PTHR43406:SF1">
    <property type="entry name" value="TRYPTOPHAN SYNTHASE ALPHA CHAIN, CHLOROPLASTIC"/>
    <property type="match status" value="1"/>
</dbReference>
<gene>
    <name evidence="8" type="primary">trpA</name>
    <name evidence="10" type="ORF">ISF26_18175</name>
</gene>
<evidence type="ECO:0000256" key="2">
    <source>
        <dbReference type="ARBA" id="ARBA00011270"/>
    </source>
</evidence>
<comment type="function">
    <text evidence="8">The alpha subunit is responsible for the aldol cleavage of indoleglycerol phosphate to indole and glyceraldehyde 3-phosphate.</text>
</comment>
<dbReference type="EC" id="4.2.1.20" evidence="8"/>
<evidence type="ECO:0000256" key="9">
    <source>
        <dbReference type="RuleBase" id="RU003662"/>
    </source>
</evidence>
<dbReference type="GO" id="GO:0004834">
    <property type="term" value="F:tryptophan synthase activity"/>
    <property type="evidence" value="ECO:0007669"/>
    <property type="project" value="UniProtKB-EC"/>
</dbReference>
<evidence type="ECO:0000256" key="4">
    <source>
        <dbReference type="ARBA" id="ARBA00022822"/>
    </source>
</evidence>
<evidence type="ECO:0000313" key="10">
    <source>
        <dbReference type="EMBL" id="UFP93689.1"/>
    </source>
</evidence>
<protein>
    <recommendedName>
        <fullName evidence="8">Tryptophan synthase alpha chain</fullName>
        <ecNumber evidence="8">4.2.1.20</ecNumber>
    </recommendedName>
</protein>
<feature type="active site" description="Proton acceptor" evidence="8">
    <location>
        <position position="55"/>
    </location>
</feature>
<evidence type="ECO:0000256" key="3">
    <source>
        <dbReference type="ARBA" id="ARBA00022605"/>
    </source>
</evidence>
<evidence type="ECO:0000256" key="5">
    <source>
        <dbReference type="ARBA" id="ARBA00023141"/>
    </source>
</evidence>
<evidence type="ECO:0000313" key="11">
    <source>
        <dbReference type="Proteomes" id="UP001054846"/>
    </source>
</evidence>
<comment type="catalytic activity">
    <reaction evidence="7 8">
        <text>(1S,2R)-1-C-(indol-3-yl)glycerol 3-phosphate + L-serine = D-glyceraldehyde 3-phosphate + L-tryptophan + H2O</text>
        <dbReference type="Rhea" id="RHEA:10532"/>
        <dbReference type="ChEBI" id="CHEBI:15377"/>
        <dbReference type="ChEBI" id="CHEBI:33384"/>
        <dbReference type="ChEBI" id="CHEBI:57912"/>
        <dbReference type="ChEBI" id="CHEBI:58866"/>
        <dbReference type="ChEBI" id="CHEBI:59776"/>
        <dbReference type="EC" id="4.2.1.20"/>
    </reaction>
</comment>
<dbReference type="PROSITE" id="PS00167">
    <property type="entry name" value="TRP_SYNTHASE_ALPHA"/>
    <property type="match status" value="1"/>
</dbReference>
<sequence length="276" mass="28802">MSSPASPGRIARVFAALHARREVAFIPFITAGDPNLETTAEALLTLDRNGADVLELGVPYSDPLADGPTIQAAATRALARGTTPGAVLDLVARLTPELRAPLIVFIYFNLILAVGIEAFVERLAASGASGLLVPDLPVEEGDALQTAANVHGLDIIWLVAPTSPPERLRRIAERTTGFVYLVSTTGVTGARAQVASSVRTSLAQLRALTTRPVAVGFGISTPEQAHEVASLGADGVIVGSACVQLLATTAPQERLGKLAEFCRQLKEASQTLPAKS</sequence>
<reference evidence="10 11" key="1">
    <citation type="journal article" date="2021" name="Genome Biol. Evol.">
        <title>Complete Genome Sequencing of a Novel Gloeobacter Species from a Waterfall Cave in Mexico.</title>
        <authorList>
            <person name="Saw J.H."/>
            <person name="Cardona T."/>
            <person name="Montejano G."/>
        </authorList>
    </citation>
    <scope>NUCLEOTIDE SEQUENCE [LARGE SCALE GENOMIC DNA]</scope>
    <source>
        <strain evidence="10">MG652769</strain>
    </source>
</reference>
<comment type="pathway">
    <text evidence="1 8">Amino-acid biosynthesis; L-tryptophan biosynthesis; L-tryptophan from chorismate: step 5/5.</text>
</comment>
<evidence type="ECO:0000256" key="6">
    <source>
        <dbReference type="ARBA" id="ARBA00023239"/>
    </source>
</evidence>
<dbReference type="RefSeq" id="WP_230840742.1">
    <property type="nucleotide sequence ID" value="NZ_CP063845.1"/>
</dbReference>
<accession>A0ABY3PJA0</accession>
<comment type="similarity">
    <text evidence="8 9">Belongs to the TrpA family.</text>
</comment>
<dbReference type="InterPro" id="IPR011060">
    <property type="entry name" value="RibuloseP-bd_barrel"/>
</dbReference>
<keyword evidence="5 8" id="KW-0057">Aromatic amino acid biosynthesis</keyword>
<dbReference type="NCBIfam" id="TIGR00262">
    <property type="entry name" value="trpA"/>
    <property type="match status" value="1"/>
</dbReference>
<dbReference type="CDD" id="cd04724">
    <property type="entry name" value="Tryptophan_synthase_alpha"/>
    <property type="match status" value="1"/>
</dbReference>
<dbReference type="PANTHER" id="PTHR43406">
    <property type="entry name" value="TRYPTOPHAN SYNTHASE, ALPHA CHAIN"/>
    <property type="match status" value="1"/>
</dbReference>
<keyword evidence="3 8" id="KW-0028">Amino-acid biosynthesis</keyword>